<dbReference type="Proteomes" id="UP000808146">
    <property type="component" value="Unassembled WGS sequence"/>
</dbReference>
<sequence>MMHSNLKLIAISLLLAAGLTACDKQGPAEKAGKTMDQTASDTKKNVGESVDKTERKMTEQSAKAGQSINDTEITARVKTAVFGEPGLKTLQIHVDTVKGVVTLTGTVDSQANSDKARTLAAAVADVKEVSNKLVVAPAK</sequence>
<dbReference type="Gene3D" id="3.30.1340.30">
    <property type="match status" value="1"/>
</dbReference>
<evidence type="ECO:0000313" key="5">
    <source>
        <dbReference type="Proteomes" id="UP000808146"/>
    </source>
</evidence>
<dbReference type="PROSITE" id="PS51257">
    <property type="entry name" value="PROKAR_LIPOPROTEIN"/>
    <property type="match status" value="1"/>
</dbReference>
<evidence type="ECO:0000313" key="4">
    <source>
        <dbReference type="EMBL" id="MBK8891568.1"/>
    </source>
</evidence>
<gene>
    <name evidence="4" type="ORF">IPN75_14915</name>
</gene>
<comment type="caution">
    <text evidence="4">The sequence shown here is derived from an EMBL/GenBank/DDBJ whole genome shotgun (WGS) entry which is preliminary data.</text>
</comment>
<feature type="domain" description="BON" evidence="3">
    <location>
        <begin position="69"/>
        <end position="137"/>
    </location>
</feature>
<reference evidence="4" key="1">
    <citation type="submission" date="2020-10" db="EMBL/GenBank/DDBJ databases">
        <title>Connecting structure to function with the recovery of over 1000 high-quality activated sludge metagenome-assembled genomes encoding full-length rRNA genes using long-read sequencing.</title>
        <authorList>
            <person name="Singleton C.M."/>
            <person name="Petriglieri F."/>
            <person name="Kristensen J.M."/>
            <person name="Kirkegaard R.H."/>
            <person name="Michaelsen T.Y."/>
            <person name="Andersen M.H."/>
            <person name="Karst S.M."/>
            <person name="Dueholm M.S."/>
            <person name="Nielsen P.H."/>
            <person name="Albertsen M."/>
        </authorList>
    </citation>
    <scope>NUCLEOTIDE SEQUENCE</scope>
    <source>
        <strain evidence="4">OdNE_18-Q3-R46-58_BAT3C.305</strain>
    </source>
</reference>
<dbReference type="InterPro" id="IPR051686">
    <property type="entry name" value="Lipoprotein_DolP"/>
</dbReference>
<organism evidence="4 5">
    <name type="scientific">Candidatus Dechloromonas phosphorivorans</name>
    <dbReference type="NCBI Taxonomy" id="2899244"/>
    <lineage>
        <taxon>Bacteria</taxon>
        <taxon>Pseudomonadati</taxon>
        <taxon>Pseudomonadota</taxon>
        <taxon>Betaproteobacteria</taxon>
        <taxon>Rhodocyclales</taxon>
        <taxon>Azonexaceae</taxon>
        <taxon>Dechloromonas</taxon>
    </lineage>
</organism>
<feature type="compositionally biased region" description="Basic and acidic residues" evidence="1">
    <location>
        <begin position="41"/>
        <end position="58"/>
    </location>
</feature>
<dbReference type="EMBL" id="JADKBR010000017">
    <property type="protein sequence ID" value="MBK8891568.1"/>
    <property type="molecule type" value="Genomic_DNA"/>
</dbReference>
<evidence type="ECO:0000259" key="3">
    <source>
        <dbReference type="PROSITE" id="PS50914"/>
    </source>
</evidence>
<feature type="region of interest" description="Disordered" evidence="1">
    <location>
        <begin position="26"/>
        <end position="67"/>
    </location>
</feature>
<dbReference type="PROSITE" id="PS50914">
    <property type="entry name" value="BON"/>
    <property type="match status" value="1"/>
</dbReference>
<proteinExistence type="predicted"/>
<feature type="signal peptide" evidence="2">
    <location>
        <begin position="1"/>
        <end position="21"/>
    </location>
</feature>
<feature type="chain" id="PRO_5038694408" evidence="2">
    <location>
        <begin position="22"/>
        <end position="139"/>
    </location>
</feature>
<dbReference type="Pfam" id="PF04972">
    <property type="entry name" value="BON"/>
    <property type="match status" value="1"/>
</dbReference>
<dbReference type="PANTHER" id="PTHR34606:SF16">
    <property type="entry name" value="BON DOMAIN-CONTAINING PROTEIN"/>
    <property type="match status" value="1"/>
</dbReference>
<name>A0A9D7LUT4_9RHOO</name>
<dbReference type="SMART" id="SM00749">
    <property type="entry name" value="BON"/>
    <property type="match status" value="1"/>
</dbReference>
<evidence type="ECO:0000256" key="2">
    <source>
        <dbReference type="SAM" id="SignalP"/>
    </source>
</evidence>
<dbReference type="InterPro" id="IPR007055">
    <property type="entry name" value="BON_dom"/>
</dbReference>
<dbReference type="PANTHER" id="PTHR34606">
    <property type="entry name" value="BON DOMAIN-CONTAINING PROTEIN"/>
    <property type="match status" value="1"/>
</dbReference>
<protein>
    <submittedName>
        <fullName evidence="4">BON domain-containing protein</fullName>
    </submittedName>
</protein>
<accession>A0A9D7LUT4</accession>
<dbReference type="InterPro" id="IPR014004">
    <property type="entry name" value="Transpt-assoc_nodulatn_dom_bac"/>
</dbReference>
<evidence type="ECO:0000256" key="1">
    <source>
        <dbReference type="SAM" id="MobiDB-lite"/>
    </source>
</evidence>
<dbReference type="AlphaFoldDB" id="A0A9D7LUT4"/>
<keyword evidence="2" id="KW-0732">Signal</keyword>